<feature type="region of interest" description="Disordered" evidence="3">
    <location>
        <begin position="360"/>
        <end position="383"/>
    </location>
</feature>
<dbReference type="Gene3D" id="3.40.50.2000">
    <property type="entry name" value="Glycogen Phosphorylase B"/>
    <property type="match status" value="2"/>
</dbReference>
<keyword evidence="2" id="KW-0808">Transferase</keyword>
<evidence type="ECO:0000313" key="4">
    <source>
        <dbReference type="EMBL" id="MEY2251678.1"/>
    </source>
</evidence>
<comment type="caution">
    <text evidence="4">The sequence shown here is derived from an EMBL/GenBank/DDBJ whole genome shotgun (WGS) entry which is preliminary data.</text>
</comment>
<evidence type="ECO:0000256" key="3">
    <source>
        <dbReference type="SAM" id="MobiDB-lite"/>
    </source>
</evidence>
<dbReference type="EMBL" id="JBGBDC010000004">
    <property type="protein sequence ID" value="MEY2251678.1"/>
    <property type="molecule type" value="Genomic_DNA"/>
</dbReference>
<dbReference type="CDD" id="cd03789">
    <property type="entry name" value="GT9_LPS_heptosyltransferase"/>
    <property type="match status" value="1"/>
</dbReference>
<sequence length="383" mass="41468">MTSASGALAPRRVAVFRALMLGDMLVATPALRAVRAAWPQAEITLVGLPWAEALADRLDSIDRFEPFAGWPGLPEVAEPTRQQRERFLQRMRARHFDLVLQLHGSGGIVNAMLAQWQAGRLAGFCEEGACPGGRDAPDAPDAALFLRWPVQGHELQRLLALTRHLGLPATSSDLDFPLHAADYQRAHALVPRNRRYVIVHVGSQLPSRRWPAGYFAEVADRLAEAGWPVVLTGTAAERELVASVASLMRAPCTNLCGQTDLWTLGVLIDSAALLVCNDTGVSHIAAALQTPSVVAACGSDTGRWAPLDRSRHRVLAHALECRPCAHRVCPIGHPCAWGLSADTVAQAALELLTTGRWHTGPSSGAPQVPAWPYKEHHEHATLR</sequence>
<dbReference type="InterPro" id="IPR051199">
    <property type="entry name" value="LPS_LOS_Heptosyltrfase"/>
</dbReference>
<dbReference type="RefSeq" id="WP_239812477.1">
    <property type="nucleotide sequence ID" value="NZ_JBGBDC010000004.1"/>
</dbReference>
<gene>
    <name evidence="4" type="ORF">AB7A72_11750</name>
</gene>
<dbReference type="Proteomes" id="UP001562178">
    <property type="component" value="Unassembled WGS sequence"/>
</dbReference>
<proteinExistence type="predicted"/>
<feature type="compositionally biased region" description="Basic and acidic residues" evidence="3">
    <location>
        <begin position="373"/>
        <end position="383"/>
    </location>
</feature>
<dbReference type="SUPFAM" id="SSF53756">
    <property type="entry name" value="UDP-Glycosyltransferase/glycogen phosphorylase"/>
    <property type="match status" value="1"/>
</dbReference>
<reference evidence="4 5" key="1">
    <citation type="journal article" date="2016" name="Int. J. Syst. Evol. Microbiol.">
        <title>Description of Comamonas sediminis sp. nov., isolated from lagoon sediments.</title>
        <authorList>
            <person name="Subhash Y."/>
            <person name="Bang J.J."/>
            <person name="You T.H."/>
            <person name="Lee S.S."/>
        </authorList>
    </citation>
    <scope>NUCLEOTIDE SEQUENCE [LARGE SCALE GENOMIC DNA]</scope>
    <source>
        <strain evidence="4 5">JCM 31169</strain>
    </source>
</reference>
<dbReference type="Pfam" id="PF01075">
    <property type="entry name" value="Glyco_transf_9"/>
    <property type="match status" value="1"/>
</dbReference>
<organism evidence="4 5">
    <name type="scientific">Comamonas sediminis</name>
    <dbReference type="NCBI Taxonomy" id="1783360"/>
    <lineage>
        <taxon>Bacteria</taxon>
        <taxon>Pseudomonadati</taxon>
        <taxon>Pseudomonadota</taxon>
        <taxon>Betaproteobacteria</taxon>
        <taxon>Burkholderiales</taxon>
        <taxon>Comamonadaceae</taxon>
        <taxon>Comamonas</taxon>
    </lineage>
</organism>
<evidence type="ECO:0000313" key="5">
    <source>
        <dbReference type="Proteomes" id="UP001562178"/>
    </source>
</evidence>
<protein>
    <submittedName>
        <fullName evidence="4">Glycosyltransferase family 9 protein</fullName>
    </submittedName>
</protein>
<evidence type="ECO:0000256" key="1">
    <source>
        <dbReference type="ARBA" id="ARBA00022676"/>
    </source>
</evidence>
<dbReference type="PANTHER" id="PTHR30160">
    <property type="entry name" value="TETRAACYLDISACCHARIDE 4'-KINASE-RELATED"/>
    <property type="match status" value="1"/>
</dbReference>
<dbReference type="PANTHER" id="PTHR30160:SF1">
    <property type="entry name" value="LIPOPOLYSACCHARIDE 1,2-N-ACETYLGLUCOSAMINETRANSFERASE-RELATED"/>
    <property type="match status" value="1"/>
</dbReference>
<keyword evidence="1" id="KW-0328">Glycosyltransferase</keyword>
<keyword evidence="5" id="KW-1185">Reference proteome</keyword>
<name>A0ABV4B2G1_9BURK</name>
<accession>A0ABV4B2G1</accession>
<evidence type="ECO:0000256" key="2">
    <source>
        <dbReference type="ARBA" id="ARBA00022679"/>
    </source>
</evidence>
<dbReference type="InterPro" id="IPR002201">
    <property type="entry name" value="Glyco_trans_9"/>
</dbReference>